<comment type="caution">
    <text evidence="8">The sequence shown here is derived from an EMBL/GenBank/DDBJ whole genome shotgun (WGS) entry which is preliminary data.</text>
</comment>
<keyword evidence="9" id="KW-1185">Reference proteome</keyword>
<feature type="region of interest" description="Disordered" evidence="6">
    <location>
        <begin position="530"/>
        <end position="566"/>
    </location>
</feature>
<dbReference type="PANTHER" id="PTHR42948">
    <property type="entry name" value="TRANSPORTER"/>
    <property type="match status" value="1"/>
</dbReference>
<feature type="transmembrane region" description="Helical" evidence="7">
    <location>
        <begin position="490"/>
        <end position="513"/>
    </location>
</feature>
<keyword evidence="2" id="KW-0813">Transport</keyword>
<gene>
    <name evidence="8" type="ORF">J2S67_001414</name>
</gene>
<dbReference type="NCBIfam" id="NF037979">
    <property type="entry name" value="Na_transp"/>
    <property type="match status" value="1"/>
</dbReference>
<feature type="transmembrane region" description="Helical" evidence="7">
    <location>
        <begin position="244"/>
        <end position="269"/>
    </location>
</feature>
<evidence type="ECO:0000256" key="6">
    <source>
        <dbReference type="SAM" id="MobiDB-lite"/>
    </source>
</evidence>
<dbReference type="Pfam" id="PF00209">
    <property type="entry name" value="SNF"/>
    <property type="match status" value="2"/>
</dbReference>
<dbReference type="InterPro" id="IPR000175">
    <property type="entry name" value="Na/ntran_symport"/>
</dbReference>
<dbReference type="EMBL" id="JAVDXX010000001">
    <property type="protein sequence ID" value="MDR7294146.1"/>
    <property type="molecule type" value="Genomic_DNA"/>
</dbReference>
<feature type="transmembrane region" description="Helical" evidence="7">
    <location>
        <begin position="410"/>
        <end position="431"/>
    </location>
</feature>
<dbReference type="Proteomes" id="UP001180715">
    <property type="component" value="Unassembled WGS sequence"/>
</dbReference>
<dbReference type="PROSITE" id="PS50267">
    <property type="entry name" value="NA_NEUROTRAN_SYMP_3"/>
    <property type="match status" value="1"/>
</dbReference>
<sequence>MSQASTSPASGMAGNKGNAGNKRTKREAFGSRNVFILSAIGSAVGLGNIWRFPSVAYESGGGAFLIPYLCALLTAGIPLLFFDYAIGHKYRGSAPLAMRRLNKRTEALGWWQVLICVIIGIYYAAIVAWAAVYTVYSARLAWGKGSEQEFFLEKYLQMEAPEAGLSTSFPMGVLIPMILVWVFIIIVMSAGIRKGIGRANNIFMPLLTVMFILLVIQSLMLPGAATGLNEFFTPNWEALKDTSVWITAYGHIFFSLSIAFGIMVTYSSYLKRKTDLTGSGLVVAFANSSFEILAGIGVFAALGFMAQAQGVSVSEAVTSGPILAFVAFPTIASNAFMGPVLGVLFFGSLTFAGVTSMVSILEVIVSAFQDKLGWGRVQTTLAVLLPLSIASTLLFASTTGLPLLDVVDKFVNSFGITFVAAVTLIAVAWFSRKLPVLAEHLNHRSSFKVGKFWMFLVGGLLPILLTYLLASEFVKLIRNSYAEANGYPEWFVYVFGWGMAGALVVAAILLSLIPWSAKSKDKFDPEFEEYTRRDAAEKDAGDEGAAGKDDAGKDAVDNGDQKGATA</sequence>
<organism evidence="8 9">
    <name type="scientific">Pseudoglutamicibacter albus</name>
    <dbReference type="NCBI Taxonomy" id="98671"/>
    <lineage>
        <taxon>Bacteria</taxon>
        <taxon>Bacillati</taxon>
        <taxon>Actinomycetota</taxon>
        <taxon>Actinomycetes</taxon>
        <taxon>Micrococcales</taxon>
        <taxon>Micrococcaceae</taxon>
        <taxon>Pseudoglutamicibacter</taxon>
    </lineage>
</organism>
<feature type="transmembrane region" description="Helical" evidence="7">
    <location>
        <begin position="169"/>
        <end position="190"/>
    </location>
</feature>
<dbReference type="CDD" id="cd10334">
    <property type="entry name" value="SLC6sbd_u1"/>
    <property type="match status" value="1"/>
</dbReference>
<evidence type="ECO:0000256" key="5">
    <source>
        <dbReference type="ARBA" id="ARBA00023136"/>
    </source>
</evidence>
<feature type="transmembrane region" description="Helical" evidence="7">
    <location>
        <begin position="64"/>
        <end position="86"/>
    </location>
</feature>
<proteinExistence type="predicted"/>
<evidence type="ECO:0000313" key="8">
    <source>
        <dbReference type="EMBL" id="MDR7294146.1"/>
    </source>
</evidence>
<feature type="transmembrane region" description="Helical" evidence="7">
    <location>
        <begin position="281"/>
        <end position="306"/>
    </location>
</feature>
<feature type="transmembrane region" description="Helical" evidence="7">
    <location>
        <begin position="380"/>
        <end position="404"/>
    </location>
</feature>
<dbReference type="PRINTS" id="PR00176">
    <property type="entry name" value="NANEUSMPORT"/>
</dbReference>
<reference evidence="8" key="1">
    <citation type="submission" date="2023-07" db="EMBL/GenBank/DDBJ databases">
        <title>Sequencing the genomes of 1000 actinobacteria strains.</title>
        <authorList>
            <person name="Klenk H.-P."/>
        </authorList>
    </citation>
    <scope>NUCLEOTIDE SEQUENCE</scope>
    <source>
        <strain evidence="8">DSM 13068</strain>
    </source>
</reference>
<dbReference type="InterPro" id="IPR037272">
    <property type="entry name" value="SNS_sf"/>
</dbReference>
<evidence type="ECO:0000256" key="4">
    <source>
        <dbReference type="ARBA" id="ARBA00022989"/>
    </source>
</evidence>
<comment type="subcellular location">
    <subcellularLocation>
        <location evidence="1">Membrane</location>
        <topology evidence="1">Multi-pass membrane protein</topology>
    </subcellularLocation>
</comment>
<accession>A0ABU1Z0K9</accession>
<dbReference type="PANTHER" id="PTHR42948:SF1">
    <property type="entry name" value="TRANSPORTER"/>
    <property type="match status" value="1"/>
</dbReference>
<name>A0ABU1Z0K9_9MICC</name>
<feature type="transmembrane region" description="Helical" evidence="7">
    <location>
        <begin position="202"/>
        <end position="224"/>
    </location>
</feature>
<evidence type="ECO:0000256" key="3">
    <source>
        <dbReference type="ARBA" id="ARBA00022692"/>
    </source>
</evidence>
<feature type="compositionally biased region" description="Basic and acidic residues" evidence="6">
    <location>
        <begin position="530"/>
        <end position="560"/>
    </location>
</feature>
<feature type="transmembrane region" description="Helical" evidence="7">
    <location>
        <begin position="107"/>
        <end position="132"/>
    </location>
</feature>
<feature type="transmembrane region" description="Helical" evidence="7">
    <location>
        <begin position="452"/>
        <end position="470"/>
    </location>
</feature>
<keyword evidence="5 7" id="KW-0472">Membrane</keyword>
<evidence type="ECO:0000313" key="9">
    <source>
        <dbReference type="Proteomes" id="UP001180715"/>
    </source>
</evidence>
<dbReference type="SUPFAM" id="SSF161070">
    <property type="entry name" value="SNF-like"/>
    <property type="match status" value="1"/>
</dbReference>
<keyword evidence="4 7" id="KW-1133">Transmembrane helix</keyword>
<feature type="transmembrane region" description="Helical" evidence="7">
    <location>
        <begin position="343"/>
        <end position="368"/>
    </location>
</feature>
<feature type="transmembrane region" description="Helical" evidence="7">
    <location>
        <begin position="33"/>
        <end position="52"/>
    </location>
</feature>
<evidence type="ECO:0000256" key="7">
    <source>
        <dbReference type="SAM" id="Phobius"/>
    </source>
</evidence>
<evidence type="ECO:0000256" key="2">
    <source>
        <dbReference type="ARBA" id="ARBA00022448"/>
    </source>
</evidence>
<keyword evidence="3 7" id="KW-0812">Transmembrane</keyword>
<evidence type="ECO:0000256" key="1">
    <source>
        <dbReference type="ARBA" id="ARBA00004141"/>
    </source>
</evidence>
<dbReference type="RefSeq" id="WP_310247593.1">
    <property type="nucleotide sequence ID" value="NZ_JAVDXX010000001.1"/>
</dbReference>
<protein>
    <submittedName>
        <fullName evidence="8">NSS family neurotransmitter:Na+ symporter</fullName>
    </submittedName>
</protein>
<feature type="region of interest" description="Disordered" evidence="6">
    <location>
        <begin position="1"/>
        <end position="23"/>
    </location>
</feature>